<protein>
    <recommendedName>
        <fullName evidence="2">GDS1 winged helix domain-containing protein</fullName>
    </recommendedName>
</protein>
<proteinExistence type="predicted"/>
<accession>A0A1E4RC00</accession>
<feature type="compositionally biased region" description="Polar residues" evidence="1">
    <location>
        <begin position="46"/>
        <end position="65"/>
    </location>
</feature>
<dbReference type="InterPro" id="IPR057511">
    <property type="entry name" value="WH_GDS1"/>
</dbReference>
<feature type="compositionally biased region" description="Polar residues" evidence="1">
    <location>
        <begin position="13"/>
        <end position="33"/>
    </location>
</feature>
<dbReference type="GeneID" id="30994438"/>
<dbReference type="Proteomes" id="UP000095085">
    <property type="component" value="Unassembled WGS sequence"/>
</dbReference>
<evidence type="ECO:0000259" key="2">
    <source>
        <dbReference type="Pfam" id="PF25318"/>
    </source>
</evidence>
<gene>
    <name evidence="3" type="ORF">HYPBUDRAFT_144674</name>
</gene>
<keyword evidence="4" id="KW-1185">Reference proteome</keyword>
<dbReference type="AlphaFoldDB" id="A0A1E4RC00"/>
<feature type="compositionally biased region" description="Low complexity" evidence="1">
    <location>
        <begin position="445"/>
        <end position="480"/>
    </location>
</feature>
<feature type="region of interest" description="Disordered" evidence="1">
    <location>
        <begin position="445"/>
        <end position="483"/>
    </location>
</feature>
<feature type="compositionally biased region" description="Polar residues" evidence="1">
    <location>
        <begin position="110"/>
        <end position="123"/>
    </location>
</feature>
<evidence type="ECO:0000313" key="3">
    <source>
        <dbReference type="EMBL" id="ODV64798.1"/>
    </source>
</evidence>
<dbReference type="EMBL" id="KV454546">
    <property type="protein sequence ID" value="ODV64798.1"/>
    <property type="molecule type" value="Genomic_DNA"/>
</dbReference>
<dbReference type="STRING" id="984485.A0A1E4RC00"/>
<feature type="region of interest" description="Disordered" evidence="1">
    <location>
        <begin position="1"/>
        <end position="166"/>
    </location>
</feature>
<evidence type="ECO:0000256" key="1">
    <source>
        <dbReference type="SAM" id="MobiDB-lite"/>
    </source>
</evidence>
<dbReference type="OrthoDB" id="4090479at2759"/>
<reference evidence="4" key="1">
    <citation type="submission" date="2016-05" db="EMBL/GenBank/DDBJ databases">
        <title>Comparative genomics of biotechnologically important yeasts.</title>
        <authorList>
            <consortium name="DOE Joint Genome Institute"/>
            <person name="Riley R."/>
            <person name="Haridas S."/>
            <person name="Wolfe K.H."/>
            <person name="Lopes M.R."/>
            <person name="Hittinger C.T."/>
            <person name="Goker M."/>
            <person name="Salamov A."/>
            <person name="Wisecaver J."/>
            <person name="Long T.M."/>
            <person name="Aerts A.L."/>
            <person name="Barry K."/>
            <person name="Choi C."/>
            <person name="Clum A."/>
            <person name="Coughlan A.Y."/>
            <person name="Deshpande S."/>
            <person name="Douglass A.P."/>
            <person name="Hanson S.J."/>
            <person name="Klenk H.-P."/>
            <person name="Labutti K."/>
            <person name="Lapidus A."/>
            <person name="Lindquist E."/>
            <person name="Lipzen A."/>
            <person name="Meier-Kolthoff J.P."/>
            <person name="Ohm R.A."/>
            <person name="Otillar R.P."/>
            <person name="Pangilinan J."/>
            <person name="Peng Y."/>
            <person name="Rokas A."/>
            <person name="Rosa C.A."/>
            <person name="Scheuner C."/>
            <person name="Sibirny A.A."/>
            <person name="Slot J.C."/>
            <person name="Stielow J.B."/>
            <person name="Sun H."/>
            <person name="Kurtzman C.P."/>
            <person name="Blackwell M."/>
            <person name="Grigoriev I.V."/>
            <person name="Jeffries T.W."/>
        </authorList>
    </citation>
    <scope>NUCLEOTIDE SEQUENCE [LARGE SCALE GENOMIC DNA]</scope>
    <source>
        <strain evidence="4">NRRL Y-1933</strain>
    </source>
</reference>
<sequence length="516" mass="56409">MALADRRPLGFPVTSTPASPSFNPTQLNSIPRNESSKDLESDSIDQDYSQNDSSSIKSTINNLKGKNSENDIKPLTPEKSLSPIELSPTTSRSISPDSLVNQDHEFSPKKNLSSVTSKSSTPLDISPIKSKEKKQKNTSRAPIATGISTTIPVTGEKPKPDATGDPSLEDDVLYAIFVILYEKDPDGLGMTVKQICDVLIEQHPQMANLSTKTSNLVSAKLNAYVKRVEKGDSNLKYALSRDWADASPKRMVYVYRGLLAPDFHLHVKIIMEKQKKEKEEQATKQASLSKPRRQTMFDLGVTKHTFLENPLDKSNLFVPYSSAPVTASLNDSSKDSLTDDNNDFNDNFNSTLSHSNKKNQVDSDLDFEDFEVFNDDEDDSDFYIEHLKKNNKRSKSMSYLSNKKNKILTAAAAAPRAPRTPCSHSPNAAAAAAALHAAALKAISKSSESSDSSSNSASSSNESSSKGSPSDSISSSDSIPQTKNGKWLNVVRSGFLTQDIGAPEDLKLSDLDKFFN</sequence>
<name>A0A1E4RC00_9ASCO</name>
<evidence type="ECO:0000313" key="4">
    <source>
        <dbReference type="Proteomes" id="UP000095085"/>
    </source>
</evidence>
<feature type="compositionally biased region" description="Polar residues" evidence="1">
    <location>
        <begin position="87"/>
        <end position="101"/>
    </location>
</feature>
<dbReference type="RefSeq" id="XP_020073865.1">
    <property type="nucleotide sequence ID" value="XM_020219888.1"/>
</dbReference>
<dbReference type="Pfam" id="PF25318">
    <property type="entry name" value="WHD_GDS1"/>
    <property type="match status" value="1"/>
</dbReference>
<feature type="domain" description="GDS1 winged helix" evidence="2">
    <location>
        <begin position="166"/>
        <end position="261"/>
    </location>
</feature>
<organism evidence="3 4">
    <name type="scientific">Hyphopichia burtonii NRRL Y-1933</name>
    <dbReference type="NCBI Taxonomy" id="984485"/>
    <lineage>
        <taxon>Eukaryota</taxon>
        <taxon>Fungi</taxon>
        <taxon>Dikarya</taxon>
        <taxon>Ascomycota</taxon>
        <taxon>Saccharomycotina</taxon>
        <taxon>Pichiomycetes</taxon>
        <taxon>Debaryomycetaceae</taxon>
        <taxon>Hyphopichia</taxon>
    </lineage>
</organism>